<comment type="caution">
    <text evidence="4">The sequence shown here is derived from an EMBL/GenBank/DDBJ whole genome shotgun (WGS) entry which is preliminary data.</text>
</comment>
<evidence type="ECO:0000313" key="4">
    <source>
        <dbReference type="EMBL" id="RDU34660.1"/>
    </source>
</evidence>
<evidence type="ECO:0000256" key="1">
    <source>
        <dbReference type="SAM" id="MobiDB-lite"/>
    </source>
</evidence>
<evidence type="ECO:0000313" key="5">
    <source>
        <dbReference type="Proteomes" id="UP000257144"/>
    </source>
</evidence>
<keyword evidence="2" id="KW-0812">Transmembrane</keyword>
<dbReference type="OrthoDB" id="2830515at2"/>
<proteinExistence type="predicted"/>
<name>A0A3D8GJM6_9BACI</name>
<dbReference type="EMBL" id="QNQT01000022">
    <property type="protein sequence ID" value="RDU34660.1"/>
    <property type="molecule type" value="Genomic_DNA"/>
</dbReference>
<feature type="domain" description="Putative Flp pilus-assembly TadG-like N-terminal" evidence="3">
    <location>
        <begin position="13"/>
        <end position="60"/>
    </location>
</feature>
<dbReference type="AlphaFoldDB" id="A0A3D8GJM6"/>
<keyword evidence="2" id="KW-0472">Membrane</keyword>
<reference evidence="4 5" key="1">
    <citation type="submission" date="2018-07" db="EMBL/GenBank/DDBJ databases">
        <title>Bacillus sp. YLB-04 draft genome sequence.</title>
        <authorList>
            <person name="Yu L."/>
            <person name="Tang X."/>
        </authorList>
    </citation>
    <scope>NUCLEOTIDE SEQUENCE [LARGE SCALE GENOMIC DNA]</scope>
    <source>
        <strain evidence="4 5">YLB-04</strain>
    </source>
</reference>
<keyword evidence="5" id="KW-1185">Reference proteome</keyword>
<evidence type="ECO:0000259" key="3">
    <source>
        <dbReference type="Pfam" id="PF13400"/>
    </source>
</evidence>
<dbReference type="Pfam" id="PF13400">
    <property type="entry name" value="Tad"/>
    <property type="match status" value="1"/>
</dbReference>
<sequence>MKSMKKILCSQEGNGMIMVAFFMVVLFGFSAMVIDGGRLYLEKSRLQKALDAAVLAGAQDLLKGESVAKQTAIDIAAKNNVVLVLSDFKTGPNYIQATKSVSKGLTFAKFIGVNSSDVAASAKAQISGKIISREGIVPIGIPKAEYPTTPPESGKEPPSFSINFKPGNSGNGKDDDEENSSIGGNFGFLQIDKPGGKQLLESIKEGIPMDLETKYVLTNTGLNWGNVKEGFEYRINLDKKRNDCNKYLTADDTCARVVLVPIIKSYADVNGKTYVELDGFASVWIDDVKKHEVTAKFIKLITFGEIGKGVNYGVEGVKLVH</sequence>
<dbReference type="Proteomes" id="UP000257144">
    <property type="component" value="Unassembled WGS sequence"/>
</dbReference>
<evidence type="ECO:0000256" key="2">
    <source>
        <dbReference type="SAM" id="Phobius"/>
    </source>
</evidence>
<dbReference type="InterPro" id="IPR028087">
    <property type="entry name" value="Tad_N"/>
</dbReference>
<dbReference type="RefSeq" id="WP_115454211.1">
    <property type="nucleotide sequence ID" value="NZ_QNQT01000022.1"/>
</dbReference>
<accession>A0A3D8GJM6</accession>
<keyword evidence="2" id="KW-1133">Transmembrane helix</keyword>
<protein>
    <recommendedName>
        <fullName evidence="3">Putative Flp pilus-assembly TadG-like N-terminal domain-containing protein</fullName>
    </recommendedName>
</protein>
<feature type="transmembrane region" description="Helical" evidence="2">
    <location>
        <begin position="12"/>
        <end position="34"/>
    </location>
</feature>
<gene>
    <name evidence="4" type="ORF">DRW41_22280</name>
</gene>
<feature type="region of interest" description="Disordered" evidence="1">
    <location>
        <begin position="142"/>
        <end position="179"/>
    </location>
</feature>
<organism evidence="4 5">
    <name type="scientific">Neobacillus piezotolerans</name>
    <dbReference type="NCBI Taxonomy" id="2259171"/>
    <lineage>
        <taxon>Bacteria</taxon>
        <taxon>Bacillati</taxon>
        <taxon>Bacillota</taxon>
        <taxon>Bacilli</taxon>
        <taxon>Bacillales</taxon>
        <taxon>Bacillaceae</taxon>
        <taxon>Neobacillus</taxon>
    </lineage>
</organism>